<accession>A0A371DPX9</accession>
<evidence type="ECO:0000256" key="1">
    <source>
        <dbReference type="SAM" id="MobiDB-lite"/>
    </source>
</evidence>
<dbReference type="EMBL" id="KZ857384">
    <property type="protein sequence ID" value="RDX54572.1"/>
    <property type="molecule type" value="Genomic_DNA"/>
</dbReference>
<dbReference type="STRING" id="139420.A0A371DPX9"/>
<feature type="region of interest" description="Disordered" evidence="1">
    <location>
        <begin position="1"/>
        <end position="22"/>
    </location>
</feature>
<dbReference type="OrthoDB" id="3215907at2759"/>
<reference evidence="2 3" key="1">
    <citation type="journal article" date="2018" name="Biotechnol. Biofuels">
        <title>Integrative visual omics of the white-rot fungus Polyporus brumalis exposes the biotechnological potential of its oxidative enzymes for delignifying raw plant biomass.</title>
        <authorList>
            <person name="Miyauchi S."/>
            <person name="Rancon A."/>
            <person name="Drula E."/>
            <person name="Hage H."/>
            <person name="Chaduli D."/>
            <person name="Favel A."/>
            <person name="Grisel S."/>
            <person name="Henrissat B."/>
            <person name="Herpoel-Gimbert I."/>
            <person name="Ruiz-Duenas F.J."/>
            <person name="Chevret D."/>
            <person name="Hainaut M."/>
            <person name="Lin J."/>
            <person name="Wang M."/>
            <person name="Pangilinan J."/>
            <person name="Lipzen A."/>
            <person name="Lesage-Meessen L."/>
            <person name="Navarro D."/>
            <person name="Riley R."/>
            <person name="Grigoriev I.V."/>
            <person name="Zhou S."/>
            <person name="Raouche S."/>
            <person name="Rosso M.N."/>
        </authorList>
    </citation>
    <scope>NUCLEOTIDE SEQUENCE [LARGE SCALE GENOMIC DNA]</scope>
    <source>
        <strain evidence="2 3">BRFM 1820</strain>
    </source>
</reference>
<organism evidence="2 3">
    <name type="scientific">Lentinus brumalis</name>
    <dbReference type="NCBI Taxonomy" id="2498619"/>
    <lineage>
        <taxon>Eukaryota</taxon>
        <taxon>Fungi</taxon>
        <taxon>Dikarya</taxon>
        <taxon>Basidiomycota</taxon>
        <taxon>Agaricomycotina</taxon>
        <taxon>Agaricomycetes</taxon>
        <taxon>Polyporales</taxon>
        <taxon>Polyporaceae</taxon>
        <taxon>Lentinus</taxon>
    </lineage>
</organism>
<feature type="compositionally biased region" description="Low complexity" evidence="1">
    <location>
        <begin position="241"/>
        <end position="261"/>
    </location>
</feature>
<gene>
    <name evidence="2" type="ORF">OH76DRAFT_1415352</name>
</gene>
<feature type="compositionally biased region" description="Polar residues" evidence="1">
    <location>
        <begin position="92"/>
        <end position="113"/>
    </location>
</feature>
<proteinExistence type="predicted"/>
<feature type="compositionally biased region" description="Basic and acidic residues" evidence="1">
    <location>
        <begin position="263"/>
        <end position="289"/>
    </location>
</feature>
<feature type="region of interest" description="Disordered" evidence="1">
    <location>
        <begin position="239"/>
        <end position="306"/>
    </location>
</feature>
<dbReference type="Proteomes" id="UP000256964">
    <property type="component" value="Unassembled WGS sequence"/>
</dbReference>
<protein>
    <submittedName>
        <fullName evidence="2">Uncharacterized protein</fullName>
    </submittedName>
</protein>
<sequence length="349" mass="38267">MATAAVIRFPPPPPTRNELSSEQRAKLIRTNNKLGQVLGSTPHVLDLSYVVPKTQIELPPPPKTPTSSRNPFRSHSRSKSVPKVDMDAVRASANSPDSVASRASSTSHKSTLSVRVKTDELAWRSPYPVQRPPLLRLSVPNPTRSRKPRLETIPGSPPYDQLTGSYEPPSFSIPSDAAMRREKMRRVRKMLGDGVPSDLVFPSSSEESDSEEDSPLLSTPTSTMSREWLLVDSAEPDMNKALPLAPSSSSPLPQSQSTRTSSKQRETKPKEPVIRRNRLFKDRTKERPSKAAKPLESIAESAKETRPSSVTCVGVSASAGMSGLGKSRRFVQGELHMDQIGTVWGGFAW</sequence>
<dbReference type="AlphaFoldDB" id="A0A371DPX9"/>
<feature type="region of interest" description="Disordered" evidence="1">
    <location>
        <begin position="134"/>
        <end position="177"/>
    </location>
</feature>
<feature type="region of interest" description="Disordered" evidence="1">
    <location>
        <begin position="53"/>
        <end position="114"/>
    </location>
</feature>
<keyword evidence="3" id="KW-1185">Reference proteome</keyword>
<evidence type="ECO:0000313" key="2">
    <source>
        <dbReference type="EMBL" id="RDX54572.1"/>
    </source>
</evidence>
<name>A0A371DPX9_9APHY</name>
<evidence type="ECO:0000313" key="3">
    <source>
        <dbReference type="Proteomes" id="UP000256964"/>
    </source>
</evidence>
<feature type="region of interest" description="Disordered" evidence="1">
    <location>
        <begin position="190"/>
        <end position="224"/>
    </location>
</feature>